<name>A0A3R7H169_9STRA</name>
<dbReference type="EMBL" id="JPWU03000278">
    <property type="protein sequence ID" value="KAG2520691.1"/>
    <property type="molecule type" value="Genomic_DNA"/>
</dbReference>
<keyword evidence="4" id="KW-0460">Magnesium</keyword>
<dbReference type="Proteomes" id="UP000285624">
    <property type="component" value="Unassembled WGS sequence"/>
</dbReference>
<dbReference type="InterPro" id="IPR036412">
    <property type="entry name" value="HAD-like_sf"/>
</dbReference>
<dbReference type="STRING" id="325452.A0A3R7H169"/>
<dbReference type="Proteomes" id="UP000792063">
    <property type="component" value="Unassembled WGS sequence"/>
</dbReference>
<evidence type="ECO:0000256" key="1">
    <source>
        <dbReference type="ARBA" id="ARBA00001946"/>
    </source>
</evidence>
<gene>
    <name evidence="6" type="ORF">BBI17_007399</name>
    <name evidence="7" type="ORF">BBO99_00007457</name>
    <name evidence="5" type="ORF">JM18_006842</name>
</gene>
<dbReference type="PANTHER" id="PTHR20889">
    <property type="entry name" value="PHOSPHATASE, ORPHAN 1, 2"/>
    <property type="match status" value="1"/>
</dbReference>
<dbReference type="InterPro" id="IPR023214">
    <property type="entry name" value="HAD_sf"/>
</dbReference>
<reference evidence="5" key="3">
    <citation type="submission" date="2020-06" db="EMBL/GenBank/DDBJ databases">
        <authorList>
            <person name="Studholme D.J."/>
        </authorList>
    </citation>
    <scope>NUCLEOTIDE SEQUENCE</scope>
    <source>
        <strain evidence="5">NZFS 3630</strain>
    </source>
</reference>
<keyword evidence="3" id="KW-0378">Hydrolase</keyword>
<reference evidence="8 9" key="2">
    <citation type="submission" date="2018-07" db="EMBL/GenBank/DDBJ databases">
        <title>Genome sequencing of oomycete isolates from Chile give support for New Zealand origin for Phytophthora kernoviae and make available the first Nothophytophthora sp. genome.</title>
        <authorList>
            <person name="Studholme D.J."/>
            <person name="Sanfuentes E."/>
            <person name="Panda P."/>
            <person name="Hill R."/>
            <person name="Sambles C."/>
            <person name="Grant M."/>
            <person name="Williams N.M."/>
            <person name="Mcdougal R.L."/>
        </authorList>
    </citation>
    <scope>NUCLEOTIDE SEQUENCE [LARGE SCALE GENOMIC DNA]</scope>
    <source>
        <strain evidence="6">Chile2</strain>
        <strain evidence="7">Chile4</strain>
    </source>
</reference>
<dbReference type="PANTHER" id="PTHR20889:SF12">
    <property type="entry name" value="LP01149P"/>
    <property type="match status" value="1"/>
</dbReference>
<comment type="cofactor">
    <cofactor evidence="1">
        <name>Mg(2+)</name>
        <dbReference type="ChEBI" id="CHEBI:18420"/>
    </cofactor>
</comment>
<evidence type="ECO:0000313" key="9">
    <source>
        <dbReference type="Proteomes" id="UP000285883"/>
    </source>
</evidence>
<dbReference type="Gene3D" id="3.40.50.1000">
    <property type="entry name" value="HAD superfamily/HAD-like"/>
    <property type="match status" value="2"/>
</dbReference>
<proteinExistence type="predicted"/>
<evidence type="ECO:0000313" key="7">
    <source>
        <dbReference type="EMBL" id="RLN76557.1"/>
    </source>
</evidence>
<evidence type="ECO:0000256" key="2">
    <source>
        <dbReference type="ARBA" id="ARBA00022723"/>
    </source>
</evidence>
<evidence type="ECO:0000313" key="8">
    <source>
        <dbReference type="Proteomes" id="UP000285624"/>
    </source>
</evidence>
<dbReference type="GO" id="GO:0016791">
    <property type="term" value="F:phosphatase activity"/>
    <property type="evidence" value="ECO:0007669"/>
    <property type="project" value="InterPro"/>
</dbReference>
<organism evidence="6 9">
    <name type="scientific">Phytophthora kernoviae</name>
    <dbReference type="NCBI Taxonomy" id="325452"/>
    <lineage>
        <taxon>Eukaryota</taxon>
        <taxon>Sar</taxon>
        <taxon>Stramenopiles</taxon>
        <taxon>Oomycota</taxon>
        <taxon>Peronosporomycetes</taxon>
        <taxon>Peronosporales</taxon>
        <taxon>Peronosporaceae</taxon>
        <taxon>Phytophthora</taxon>
    </lineage>
</organism>
<reference evidence="5" key="1">
    <citation type="journal article" date="2015" name="Genom Data">
        <title>Genome sequences of six Phytophthora species associated with forests in New Zealand.</title>
        <authorList>
            <person name="Studholme D.J."/>
            <person name="McDougal R.L."/>
            <person name="Sambles C."/>
            <person name="Hansen E."/>
            <person name="Hardy G."/>
            <person name="Grant M."/>
            <person name="Ganley R.J."/>
            <person name="Williams N.M."/>
        </authorList>
    </citation>
    <scope>NUCLEOTIDE SEQUENCE</scope>
    <source>
        <strain evidence="5">NZFS 3630</strain>
    </source>
</reference>
<evidence type="ECO:0000256" key="3">
    <source>
        <dbReference type="ARBA" id="ARBA00022801"/>
    </source>
</evidence>
<evidence type="ECO:0000313" key="5">
    <source>
        <dbReference type="EMBL" id="KAG2520691.1"/>
    </source>
</evidence>
<dbReference type="SUPFAM" id="SSF56784">
    <property type="entry name" value="HAD-like"/>
    <property type="match status" value="2"/>
</dbReference>
<evidence type="ECO:0000313" key="6">
    <source>
        <dbReference type="EMBL" id="RLN06233.1"/>
    </source>
</evidence>
<dbReference type="GO" id="GO:0046872">
    <property type="term" value="F:metal ion binding"/>
    <property type="evidence" value="ECO:0007669"/>
    <property type="project" value="UniProtKB-KW"/>
</dbReference>
<dbReference type="AlphaFoldDB" id="A0A3R7H169"/>
<dbReference type="InterPro" id="IPR006384">
    <property type="entry name" value="HAD_hydro_PyrdxlP_Pase-like"/>
</dbReference>
<sequence>MADAQPLVIFDFDESLVNADSDAFVLQHFLPELLQTIETRHAQKPVWPLVVDEILQILAADKPSVTAEHIRAHVAQIPIQERMLDAIRMAVEQFGADVKIISDGNTFYIESVLEHRGLKQHVTQIFANPAKCEVNEGGGTRLRIHPFHPDHLEPLGCTWCPVNMCKGSIVESIRKDKQFSRVIYVGDGVGDFCPATRLTGNDVVLARTHVGDMKPYGLQKRIDANPGAVKAPVVPWSTGHDIYRCLAQFCQANYIIPHMVSRIPGRVLVIFDYDWSLINDNSDTFIFQVLYPELLATLRERKTKQPSWTKMMDDMLEDLAKDKPGITPDMIRDAVGGVPIQPRMLDALRLVVDQHNADVKIISDANSIYIQSMLEIQDLTHHISEVITNPAAFEALENGHSRLRVHPYHAEDDKPHECPWCPTNMCKGRIVDTLRKAQPYAHVLYVGDGSGDFCAATRLTKDDILFARADESDGKSYGLQKRINRNPEMIKAAVLPWNTGDDIYRRFARFFHTSSGH</sequence>
<accession>A0A3R7H169</accession>
<dbReference type="InterPro" id="IPR016965">
    <property type="entry name" value="Pase_PHOSPHO-typ"/>
</dbReference>
<evidence type="ECO:0008006" key="10">
    <source>
        <dbReference type="Google" id="ProtNLM"/>
    </source>
</evidence>
<keyword evidence="8" id="KW-1185">Reference proteome</keyword>
<dbReference type="NCBIfam" id="TIGR01489">
    <property type="entry name" value="DKMTPPase-SF"/>
    <property type="match status" value="2"/>
</dbReference>
<keyword evidence="2" id="KW-0479">Metal-binding</keyword>
<dbReference type="EMBL" id="MAYM02001992">
    <property type="protein sequence ID" value="RLN06233.1"/>
    <property type="molecule type" value="Genomic_DNA"/>
</dbReference>
<evidence type="ECO:0000256" key="4">
    <source>
        <dbReference type="ARBA" id="ARBA00022842"/>
    </source>
</evidence>
<dbReference type="EMBL" id="MBDN02000308">
    <property type="protein sequence ID" value="RLN76557.1"/>
    <property type="molecule type" value="Genomic_DNA"/>
</dbReference>
<dbReference type="Pfam" id="PF06888">
    <property type="entry name" value="Put_Phosphatase"/>
    <property type="match status" value="2"/>
</dbReference>
<dbReference type="NCBIfam" id="TIGR01488">
    <property type="entry name" value="HAD-SF-IB"/>
    <property type="match status" value="2"/>
</dbReference>
<dbReference type="Proteomes" id="UP000285883">
    <property type="component" value="Unassembled WGS sequence"/>
</dbReference>
<protein>
    <recommendedName>
        <fullName evidence="10">Pyridoxal phosphate phosphatase</fullName>
    </recommendedName>
</protein>
<comment type="caution">
    <text evidence="6">The sequence shown here is derived from an EMBL/GenBank/DDBJ whole genome shotgun (WGS) entry which is preliminary data.</text>
</comment>